<gene>
    <name evidence="1" type="ORF">CI610_03219</name>
</gene>
<accession>A0A2H9T3Q4</accession>
<name>A0A2H9T3Q4_9ZZZZ</name>
<sequence length="630" mass="69685">MTLKRKEGCDAYIEKVAKRKQKLLTNKDLIEQLSRIVETEGFLSDIQWGKFCDQPVSSVSKIILVPPGIVYPGANTWIVAETGNILEKLPAAGFTVPGSIWAICEGIDEARTYFFGEASGSCCMNGRYCNKEVKQESCSMSLIEKGKELEARENSPPESSCLIKLEKVVTPCLALVSIAYGAGYTCNDSRLAGTAIEVFVRDVFLAGSTAQEVGKISGWLFNGLFTGGLGAKFFINFVYDVGPILCAPWEDHTLQKSKQTIKALRELKKNDSTDEIMSDYLVVSKNNNPNSISLFQEFLSMTNDDRLEYHGAEYHLVNIIKQLKGDPEAYAHYQRPSCGQIMGNVLKNGGRVILIGGGCFLGYVCFKMVFGSMQIVQSTLAEIGEWNGTHYLISINNGSGWYHCTEMDCIRQFDFAHYDYNDEQRQAIFQSNFLADLGNGLQGLAISYDTTARILNGFYYFYRLNSKSFRYAVGQSLLHPAKCLSELTGIVSMGALCYFYTENILNVLPAALAAQGILEGMGIAPLLAAQWALPIAATALAVTFFMAGRKTVSHVTEPIFRQSGRLIMAICMMVGLGKGKNALDDELQVRTANFLDDVSIKDVQLVNPDESLKEDIYTEMLPDEDEDETK</sequence>
<reference evidence="1" key="1">
    <citation type="journal article" date="2017" name="Appl. Environ. Microbiol.">
        <title>Molecular characterization of an Endozoicomonas-like organism causing infection in king scallop Pecten maximus L.</title>
        <authorList>
            <person name="Cano I."/>
            <person name="van Aerle R."/>
            <person name="Ross S."/>
            <person name="Verner-Jeffreys D.W."/>
            <person name="Paley R.K."/>
            <person name="Rimmer G."/>
            <person name="Ryder D."/>
            <person name="Hooper P."/>
            <person name="Stone D."/>
            <person name="Feist S.W."/>
        </authorList>
    </citation>
    <scope>NUCLEOTIDE SEQUENCE</scope>
</reference>
<dbReference type="AlphaFoldDB" id="A0A2H9T3Q4"/>
<dbReference type="EMBL" id="NSIT01000347">
    <property type="protein sequence ID" value="PJE77850.1"/>
    <property type="molecule type" value="Genomic_DNA"/>
</dbReference>
<comment type="caution">
    <text evidence="1">The sequence shown here is derived from an EMBL/GenBank/DDBJ whole genome shotgun (WGS) entry which is preliminary data.</text>
</comment>
<protein>
    <submittedName>
        <fullName evidence="1">Uncharacterized protein</fullName>
    </submittedName>
</protein>
<evidence type="ECO:0000313" key="1">
    <source>
        <dbReference type="EMBL" id="PJE77850.1"/>
    </source>
</evidence>
<proteinExistence type="predicted"/>
<organism evidence="1">
    <name type="scientific">invertebrate metagenome</name>
    <dbReference type="NCBI Taxonomy" id="1711999"/>
    <lineage>
        <taxon>unclassified sequences</taxon>
        <taxon>metagenomes</taxon>
        <taxon>organismal metagenomes</taxon>
    </lineage>
</organism>